<keyword evidence="2" id="KW-0472">Membrane</keyword>
<dbReference type="EMBL" id="JACHGV010000017">
    <property type="protein sequence ID" value="MBB6081295.1"/>
    <property type="molecule type" value="Genomic_DNA"/>
</dbReference>
<sequence length="174" mass="18289">MDDFERDLSRLMRDTRQHIPYEPEHRQRLHAGIRARRRSRLLWKAGGSAVAVAGLSVGLALLPSMLTRAQPADHRPQPTTSPTTSPDSTPTTAPPAPSTTPTQQPETTLPATMTGSSTPSGPTSEPAGDPRPTATASESRTTSAPSAPPPSPTPTTAPPSALDSEEPSASVYPE</sequence>
<dbReference type="PRINTS" id="PR01217">
    <property type="entry name" value="PRICHEXTENSN"/>
</dbReference>
<feature type="compositionally biased region" description="Low complexity" evidence="1">
    <location>
        <begin position="77"/>
        <end position="91"/>
    </location>
</feature>
<dbReference type="RefSeq" id="WP_184566929.1">
    <property type="nucleotide sequence ID" value="NZ_BAAARS010000016.1"/>
</dbReference>
<name>A0A7W9TID3_9ACTN</name>
<reference evidence="3 4" key="1">
    <citation type="submission" date="2020-08" db="EMBL/GenBank/DDBJ databases">
        <title>Genomic Encyclopedia of Type Strains, Phase IV (KMG-IV): sequencing the most valuable type-strain genomes for metagenomic binning, comparative biology and taxonomic classification.</title>
        <authorList>
            <person name="Goeker M."/>
        </authorList>
    </citation>
    <scope>NUCLEOTIDE SEQUENCE [LARGE SCALE GENOMIC DNA]</scope>
    <source>
        <strain evidence="3 4">DSM 43350</strain>
    </source>
</reference>
<feature type="transmembrane region" description="Helical" evidence="2">
    <location>
        <begin position="41"/>
        <end position="62"/>
    </location>
</feature>
<keyword evidence="2" id="KW-1133">Transmembrane helix</keyword>
<evidence type="ECO:0000256" key="2">
    <source>
        <dbReference type="SAM" id="Phobius"/>
    </source>
</evidence>
<evidence type="ECO:0000313" key="4">
    <source>
        <dbReference type="Proteomes" id="UP000591537"/>
    </source>
</evidence>
<feature type="region of interest" description="Disordered" evidence="1">
    <location>
        <begin position="68"/>
        <end position="174"/>
    </location>
</feature>
<keyword evidence="2" id="KW-0812">Transmembrane</keyword>
<evidence type="ECO:0000256" key="1">
    <source>
        <dbReference type="SAM" id="MobiDB-lite"/>
    </source>
</evidence>
<protein>
    <submittedName>
        <fullName evidence="3">Cytoskeletal protein RodZ</fullName>
    </submittedName>
</protein>
<feature type="compositionally biased region" description="Pro residues" evidence="1">
    <location>
        <begin position="146"/>
        <end position="157"/>
    </location>
</feature>
<feature type="compositionally biased region" description="Low complexity" evidence="1">
    <location>
        <begin position="99"/>
        <end position="145"/>
    </location>
</feature>
<gene>
    <name evidence="3" type="ORF">HNR57_007246</name>
</gene>
<dbReference type="AlphaFoldDB" id="A0A7W9TID3"/>
<organism evidence="3 4">
    <name type="scientific">Streptomyces paradoxus</name>
    <dbReference type="NCBI Taxonomy" id="66375"/>
    <lineage>
        <taxon>Bacteria</taxon>
        <taxon>Bacillati</taxon>
        <taxon>Actinomycetota</taxon>
        <taxon>Actinomycetes</taxon>
        <taxon>Kitasatosporales</taxon>
        <taxon>Streptomycetaceae</taxon>
        <taxon>Streptomyces</taxon>
    </lineage>
</organism>
<proteinExistence type="predicted"/>
<dbReference type="Proteomes" id="UP000591537">
    <property type="component" value="Unassembled WGS sequence"/>
</dbReference>
<evidence type="ECO:0000313" key="3">
    <source>
        <dbReference type="EMBL" id="MBB6081295.1"/>
    </source>
</evidence>
<accession>A0A7W9TID3</accession>
<comment type="caution">
    <text evidence="3">The sequence shown here is derived from an EMBL/GenBank/DDBJ whole genome shotgun (WGS) entry which is preliminary data.</text>
</comment>
<keyword evidence="4" id="KW-1185">Reference proteome</keyword>